<protein>
    <recommendedName>
        <fullName evidence="1">Endonuclease/exonuclease/phosphatase domain-containing protein</fullName>
    </recommendedName>
</protein>
<dbReference type="GO" id="GO:0003677">
    <property type="term" value="F:DNA binding"/>
    <property type="evidence" value="ECO:0007669"/>
    <property type="project" value="InterPro"/>
</dbReference>
<dbReference type="EMBL" id="BGPR01017497">
    <property type="protein sequence ID" value="GBN76339.1"/>
    <property type="molecule type" value="Genomic_DNA"/>
</dbReference>
<dbReference type="PANTHER" id="PTHR33273:SF4">
    <property type="entry name" value="ENDONUCLEASE_EXONUCLEASE_PHOSPHATASE DOMAIN-CONTAINING PROTEIN"/>
    <property type="match status" value="1"/>
</dbReference>
<evidence type="ECO:0000313" key="3">
    <source>
        <dbReference type="Proteomes" id="UP000499080"/>
    </source>
</evidence>
<dbReference type="OrthoDB" id="7487383at2759"/>
<comment type="caution">
    <text evidence="2">The sequence shown here is derived from an EMBL/GenBank/DDBJ whole genome shotgun (WGS) entry which is preliminary data.</text>
</comment>
<dbReference type="PROSITE" id="PS00726">
    <property type="entry name" value="AP_NUCLEASE_F1_1"/>
    <property type="match status" value="1"/>
</dbReference>
<proteinExistence type="predicted"/>
<dbReference type="SUPFAM" id="SSF56219">
    <property type="entry name" value="DNase I-like"/>
    <property type="match status" value="1"/>
</dbReference>
<feature type="domain" description="Endonuclease/exonuclease/phosphatase" evidence="1">
    <location>
        <begin position="87"/>
        <end position="159"/>
    </location>
</feature>
<evidence type="ECO:0000259" key="1">
    <source>
        <dbReference type="Pfam" id="PF14529"/>
    </source>
</evidence>
<dbReference type="Gene3D" id="3.60.10.10">
    <property type="entry name" value="Endonuclease/exonuclease/phosphatase"/>
    <property type="match status" value="1"/>
</dbReference>
<name>A0A4Y2RM57_ARAVE</name>
<dbReference type="InterPro" id="IPR020847">
    <property type="entry name" value="AP_endonuclease_F1_BS"/>
</dbReference>
<dbReference type="InterPro" id="IPR036691">
    <property type="entry name" value="Endo/exonu/phosph_ase_sf"/>
</dbReference>
<organism evidence="2 3">
    <name type="scientific">Araneus ventricosus</name>
    <name type="common">Orbweaver spider</name>
    <name type="synonym">Epeira ventricosa</name>
    <dbReference type="NCBI Taxonomy" id="182803"/>
    <lineage>
        <taxon>Eukaryota</taxon>
        <taxon>Metazoa</taxon>
        <taxon>Ecdysozoa</taxon>
        <taxon>Arthropoda</taxon>
        <taxon>Chelicerata</taxon>
        <taxon>Arachnida</taxon>
        <taxon>Araneae</taxon>
        <taxon>Araneomorphae</taxon>
        <taxon>Entelegynae</taxon>
        <taxon>Araneoidea</taxon>
        <taxon>Araneidae</taxon>
        <taxon>Araneus</taxon>
    </lineage>
</organism>
<dbReference type="Proteomes" id="UP000499080">
    <property type="component" value="Unassembled WGS sequence"/>
</dbReference>
<dbReference type="PANTHER" id="PTHR33273">
    <property type="entry name" value="DOMAIN-CONTAINING PROTEIN, PUTATIVE-RELATED"/>
    <property type="match status" value="1"/>
</dbReference>
<dbReference type="AlphaFoldDB" id="A0A4Y2RM57"/>
<accession>A0A4Y2RM57</accession>
<gene>
    <name evidence="2" type="ORF">AVEN_126478_1</name>
</gene>
<sequence length="160" mass="18323">MHDLRTFIDEKFPDLLLVQETKLKKNSNPYLPGYLFYRQDGPQAHPSDGTGIFIKNSLYHVELFISNIDYISNTIVKVTLPNQLPLIIASVYVPCKPNRNFLNDVNKILNLNNSVIMCGDFNANHTNWNSRKKNFTGNALVHFAQCNNLEILTPPTPTRY</sequence>
<dbReference type="GO" id="GO:0004519">
    <property type="term" value="F:endonuclease activity"/>
    <property type="evidence" value="ECO:0007669"/>
    <property type="project" value="InterPro"/>
</dbReference>
<dbReference type="Pfam" id="PF14529">
    <property type="entry name" value="Exo_endo_phos_2"/>
    <property type="match status" value="1"/>
</dbReference>
<evidence type="ECO:0000313" key="2">
    <source>
        <dbReference type="EMBL" id="GBN76339.1"/>
    </source>
</evidence>
<reference evidence="2 3" key="1">
    <citation type="journal article" date="2019" name="Sci. Rep.">
        <title>Orb-weaving spider Araneus ventricosus genome elucidates the spidroin gene catalogue.</title>
        <authorList>
            <person name="Kono N."/>
            <person name="Nakamura H."/>
            <person name="Ohtoshi R."/>
            <person name="Moran D.A.P."/>
            <person name="Shinohara A."/>
            <person name="Yoshida Y."/>
            <person name="Fujiwara M."/>
            <person name="Mori M."/>
            <person name="Tomita M."/>
            <person name="Arakawa K."/>
        </authorList>
    </citation>
    <scope>NUCLEOTIDE SEQUENCE [LARGE SCALE GENOMIC DNA]</scope>
</reference>
<dbReference type="GO" id="GO:0006281">
    <property type="term" value="P:DNA repair"/>
    <property type="evidence" value="ECO:0007669"/>
    <property type="project" value="InterPro"/>
</dbReference>
<dbReference type="InterPro" id="IPR005135">
    <property type="entry name" value="Endo/exonuclease/phosphatase"/>
</dbReference>
<keyword evidence="3" id="KW-1185">Reference proteome</keyword>